<dbReference type="AlphaFoldDB" id="A0A8J1Y7I3"/>
<dbReference type="Proteomes" id="UP000749559">
    <property type="component" value="Unassembled WGS sequence"/>
</dbReference>
<comment type="caution">
    <text evidence="3">The sequence shown here is derived from an EMBL/GenBank/DDBJ whole genome shotgun (WGS) entry which is preliminary data.</text>
</comment>
<reference evidence="3" key="1">
    <citation type="submission" date="2022-03" db="EMBL/GenBank/DDBJ databases">
        <authorList>
            <person name="Martin C."/>
        </authorList>
    </citation>
    <scope>NUCLEOTIDE SEQUENCE</scope>
</reference>
<evidence type="ECO:0000313" key="4">
    <source>
        <dbReference type="Proteomes" id="UP000749559"/>
    </source>
</evidence>
<keyword evidence="4" id="KW-1185">Reference proteome</keyword>
<keyword evidence="2" id="KW-1133">Transmembrane helix</keyword>
<organism evidence="3 4">
    <name type="scientific">Owenia fusiformis</name>
    <name type="common">Polychaete worm</name>
    <dbReference type="NCBI Taxonomy" id="6347"/>
    <lineage>
        <taxon>Eukaryota</taxon>
        <taxon>Metazoa</taxon>
        <taxon>Spiralia</taxon>
        <taxon>Lophotrochozoa</taxon>
        <taxon>Annelida</taxon>
        <taxon>Polychaeta</taxon>
        <taxon>Sedentaria</taxon>
        <taxon>Canalipalpata</taxon>
        <taxon>Sabellida</taxon>
        <taxon>Oweniida</taxon>
        <taxon>Oweniidae</taxon>
        <taxon>Owenia</taxon>
    </lineage>
</organism>
<evidence type="ECO:0000313" key="3">
    <source>
        <dbReference type="EMBL" id="CAH1793335.1"/>
    </source>
</evidence>
<feature type="compositionally biased region" description="Low complexity" evidence="1">
    <location>
        <begin position="230"/>
        <end position="240"/>
    </location>
</feature>
<feature type="transmembrane region" description="Helical" evidence="2">
    <location>
        <begin position="140"/>
        <end position="165"/>
    </location>
</feature>
<feature type="region of interest" description="Disordered" evidence="1">
    <location>
        <begin position="172"/>
        <end position="240"/>
    </location>
</feature>
<gene>
    <name evidence="3" type="ORF">OFUS_LOCUS18197</name>
</gene>
<feature type="compositionally biased region" description="Polar residues" evidence="1">
    <location>
        <begin position="13"/>
        <end position="27"/>
    </location>
</feature>
<feature type="compositionally biased region" description="Low complexity" evidence="1">
    <location>
        <begin position="176"/>
        <end position="189"/>
    </location>
</feature>
<keyword evidence="2" id="KW-0472">Membrane</keyword>
<keyword evidence="2" id="KW-0812">Transmembrane</keyword>
<evidence type="ECO:0000256" key="1">
    <source>
        <dbReference type="SAM" id="MobiDB-lite"/>
    </source>
</evidence>
<feature type="region of interest" description="Disordered" evidence="1">
    <location>
        <begin position="1"/>
        <end position="28"/>
    </location>
</feature>
<proteinExistence type="predicted"/>
<name>A0A8J1Y7I3_OWEFU</name>
<evidence type="ECO:0000256" key="2">
    <source>
        <dbReference type="SAM" id="Phobius"/>
    </source>
</evidence>
<protein>
    <submittedName>
        <fullName evidence="3">Uncharacterized protein</fullName>
    </submittedName>
</protein>
<feature type="non-terminal residue" evidence="3">
    <location>
        <position position="240"/>
    </location>
</feature>
<feature type="compositionally biased region" description="Polar residues" evidence="1">
    <location>
        <begin position="198"/>
        <end position="229"/>
    </location>
</feature>
<dbReference type="EMBL" id="CAIIXF020000009">
    <property type="protein sequence ID" value="CAH1793335.1"/>
    <property type="molecule type" value="Genomic_DNA"/>
</dbReference>
<accession>A0A8J1Y7I3</accession>
<sequence>MAFNNPVFEDNYTRPTRQNARNASKEATVQDKYKVNKEPESADIYEEIPADRDSKYQTLKSIGPEHGYATLGNNLEANRLSYQTVGRLSNVEHTYATLGNGSERTFGDNAVGYDDPPPYDTIKANYIDVKPQKGSFVKSLACKVLIVVLLCVAVLIGGVIIGLFISGKLDDDETHTTTQTTGEVTRTPTILDMGQGSTGKTSQTAGTVKSTKSVEFSSPTLKSTTTPEFSSSTMKSTTTT</sequence>